<dbReference type="InterPro" id="IPR017871">
    <property type="entry name" value="ABC_transporter-like_CS"/>
</dbReference>
<dbReference type="EMBL" id="UOEJ01000131">
    <property type="protein sequence ID" value="VAW00248.1"/>
    <property type="molecule type" value="Genomic_DNA"/>
</dbReference>
<dbReference type="AlphaFoldDB" id="A0A3B0S5R4"/>
<name>A0A3B0S5R4_9ZZZZ</name>
<dbReference type="PROSITE" id="PS50893">
    <property type="entry name" value="ABC_TRANSPORTER_2"/>
    <property type="match status" value="1"/>
</dbReference>
<dbReference type="PANTHER" id="PTHR42711">
    <property type="entry name" value="ABC TRANSPORTER ATP-BINDING PROTEIN"/>
    <property type="match status" value="1"/>
</dbReference>
<dbReference type="GO" id="GO:0016887">
    <property type="term" value="F:ATP hydrolysis activity"/>
    <property type="evidence" value="ECO:0007669"/>
    <property type="project" value="InterPro"/>
</dbReference>
<keyword evidence="3 5" id="KW-0067">ATP-binding</keyword>
<dbReference type="SMART" id="SM00382">
    <property type="entry name" value="AAA"/>
    <property type="match status" value="1"/>
</dbReference>
<dbReference type="Gene3D" id="3.40.50.300">
    <property type="entry name" value="P-loop containing nucleotide triphosphate hydrolases"/>
    <property type="match status" value="1"/>
</dbReference>
<gene>
    <name evidence="5" type="ORF">MNBD_ALPHA01-2409</name>
</gene>
<organism evidence="5">
    <name type="scientific">hydrothermal vent metagenome</name>
    <dbReference type="NCBI Taxonomy" id="652676"/>
    <lineage>
        <taxon>unclassified sequences</taxon>
        <taxon>metagenomes</taxon>
        <taxon>ecological metagenomes</taxon>
    </lineage>
</organism>
<dbReference type="GO" id="GO:0005524">
    <property type="term" value="F:ATP binding"/>
    <property type="evidence" value="ECO:0007669"/>
    <property type="project" value="UniProtKB-KW"/>
</dbReference>
<dbReference type="SUPFAM" id="SSF52540">
    <property type="entry name" value="P-loop containing nucleoside triphosphate hydrolases"/>
    <property type="match status" value="1"/>
</dbReference>
<keyword evidence="1" id="KW-0813">Transport</keyword>
<accession>A0A3B0S5R4</accession>
<evidence type="ECO:0000313" key="5">
    <source>
        <dbReference type="EMBL" id="VAW00248.1"/>
    </source>
</evidence>
<feature type="domain" description="ABC transporter" evidence="4">
    <location>
        <begin position="7"/>
        <end position="241"/>
    </location>
</feature>
<sequence>MDQQLALEIRGLEKIYAGNKGEAAKHALKGIDLSVRQGQIFGLLGPNGAGKSTTINILAGLVRKTAGTAMVWGFDIDKQPRNAKTSIGIVPQEISFDAFFSPREMLELQAGLYGIPVADRRTDEILTVMSLLDKADSYTRHLSGGMKRRLLVAKAMVHNPPILVLDEPTAGVDVELRQNLWEYVRKLNDLGVTIILTTHYLEEAEQLCDEIAIINHGELVACDSTANLLGRLDEKVIIIRPATELSAVPPVLQDIGASLNKTGDIVIQFSPSHLSIGKILQKVQEAAIEIADLSTQESDLEDIFLQITSPKEK</sequence>
<dbReference type="PROSITE" id="PS00211">
    <property type="entry name" value="ABC_TRANSPORTER_1"/>
    <property type="match status" value="1"/>
</dbReference>
<evidence type="ECO:0000259" key="4">
    <source>
        <dbReference type="PROSITE" id="PS50893"/>
    </source>
</evidence>
<dbReference type="InterPro" id="IPR003593">
    <property type="entry name" value="AAA+_ATPase"/>
</dbReference>
<dbReference type="PANTHER" id="PTHR42711:SF15">
    <property type="entry name" value="ABC-TYPE MULTIDRUG TRANSPORT SYSTEM, ATPASE COMPONENT"/>
    <property type="match status" value="1"/>
</dbReference>
<evidence type="ECO:0000256" key="3">
    <source>
        <dbReference type="ARBA" id="ARBA00022840"/>
    </source>
</evidence>
<dbReference type="InterPro" id="IPR003439">
    <property type="entry name" value="ABC_transporter-like_ATP-bd"/>
</dbReference>
<dbReference type="InterPro" id="IPR050763">
    <property type="entry name" value="ABC_transporter_ATP-binding"/>
</dbReference>
<reference evidence="5" key="1">
    <citation type="submission" date="2018-06" db="EMBL/GenBank/DDBJ databases">
        <authorList>
            <person name="Zhirakovskaya E."/>
        </authorList>
    </citation>
    <scope>NUCLEOTIDE SEQUENCE</scope>
</reference>
<dbReference type="Pfam" id="PF00005">
    <property type="entry name" value="ABC_tran"/>
    <property type="match status" value="1"/>
</dbReference>
<protein>
    <submittedName>
        <fullName evidence="5">Efflux ABC transporter, ATP-binding protein</fullName>
    </submittedName>
</protein>
<proteinExistence type="predicted"/>
<dbReference type="InterPro" id="IPR027417">
    <property type="entry name" value="P-loop_NTPase"/>
</dbReference>
<keyword evidence="2" id="KW-0547">Nucleotide-binding</keyword>
<evidence type="ECO:0000256" key="2">
    <source>
        <dbReference type="ARBA" id="ARBA00022741"/>
    </source>
</evidence>
<evidence type="ECO:0000256" key="1">
    <source>
        <dbReference type="ARBA" id="ARBA00022448"/>
    </source>
</evidence>